<evidence type="ECO:0000256" key="6">
    <source>
        <dbReference type="SAM" id="Phobius"/>
    </source>
</evidence>
<dbReference type="AlphaFoldDB" id="A0A672TZ63"/>
<evidence type="ECO:0000313" key="9">
    <source>
        <dbReference type="Ensembl" id="ENSSHBP00005007060.1"/>
    </source>
</evidence>
<dbReference type="InterPro" id="IPR013783">
    <property type="entry name" value="Ig-like_fold"/>
</dbReference>
<feature type="signal peptide" evidence="7">
    <location>
        <begin position="1"/>
        <end position="31"/>
    </location>
</feature>
<organism evidence="9 10">
    <name type="scientific">Strigops habroptila</name>
    <name type="common">Kakapo</name>
    <dbReference type="NCBI Taxonomy" id="2489341"/>
    <lineage>
        <taxon>Eukaryota</taxon>
        <taxon>Metazoa</taxon>
        <taxon>Chordata</taxon>
        <taxon>Craniata</taxon>
        <taxon>Vertebrata</taxon>
        <taxon>Euteleostomi</taxon>
        <taxon>Archelosauria</taxon>
        <taxon>Archosauria</taxon>
        <taxon>Dinosauria</taxon>
        <taxon>Saurischia</taxon>
        <taxon>Theropoda</taxon>
        <taxon>Coelurosauria</taxon>
        <taxon>Aves</taxon>
        <taxon>Neognathae</taxon>
        <taxon>Neoaves</taxon>
        <taxon>Telluraves</taxon>
        <taxon>Australaves</taxon>
        <taxon>Psittaciformes</taxon>
        <taxon>Psittacidae</taxon>
        <taxon>Strigops</taxon>
    </lineage>
</organism>
<dbReference type="CDD" id="cd00096">
    <property type="entry name" value="Ig"/>
    <property type="match status" value="1"/>
</dbReference>
<accession>A0A672TZ63</accession>
<proteinExistence type="predicted"/>
<keyword evidence="4" id="KW-0325">Glycoprotein</keyword>
<evidence type="ECO:0000256" key="2">
    <source>
        <dbReference type="ARBA" id="ARBA00022729"/>
    </source>
</evidence>
<comment type="subcellular location">
    <subcellularLocation>
        <location evidence="1">Membrane</location>
    </subcellularLocation>
</comment>
<evidence type="ECO:0000256" key="3">
    <source>
        <dbReference type="ARBA" id="ARBA00023136"/>
    </source>
</evidence>
<dbReference type="OMA" id="EKGNCHT"/>
<keyword evidence="2 7" id="KW-0732">Signal</keyword>
<keyword evidence="10" id="KW-1185">Reference proteome</keyword>
<feature type="chain" id="PRO_5025367781" evidence="7">
    <location>
        <begin position="32"/>
        <end position="358"/>
    </location>
</feature>
<dbReference type="Gene3D" id="2.60.40.10">
    <property type="entry name" value="Immunoglobulins"/>
    <property type="match status" value="2"/>
</dbReference>
<dbReference type="InterPro" id="IPR036179">
    <property type="entry name" value="Ig-like_dom_sf"/>
</dbReference>
<dbReference type="InParanoid" id="A0A672TZ63"/>
<dbReference type="PANTHER" id="PTHR12080:SF121">
    <property type="entry name" value="IG-LIKE DOMAIN-CONTAINING PROTEIN-RELATED"/>
    <property type="match status" value="1"/>
</dbReference>
<feature type="region of interest" description="Disordered" evidence="5">
    <location>
        <begin position="289"/>
        <end position="358"/>
    </location>
</feature>
<reference evidence="9" key="1">
    <citation type="submission" date="2025-08" db="UniProtKB">
        <authorList>
            <consortium name="Ensembl"/>
        </authorList>
    </citation>
    <scope>IDENTIFICATION</scope>
</reference>
<evidence type="ECO:0000256" key="7">
    <source>
        <dbReference type="SAM" id="SignalP"/>
    </source>
</evidence>
<reference evidence="9" key="2">
    <citation type="submission" date="2025-09" db="UniProtKB">
        <authorList>
            <consortium name="Ensembl"/>
        </authorList>
    </citation>
    <scope>IDENTIFICATION</scope>
</reference>
<dbReference type="PANTHER" id="PTHR12080">
    <property type="entry name" value="SIGNALING LYMPHOCYTIC ACTIVATION MOLECULE"/>
    <property type="match status" value="1"/>
</dbReference>
<evidence type="ECO:0000256" key="5">
    <source>
        <dbReference type="SAM" id="MobiDB-lite"/>
    </source>
</evidence>
<keyword evidence="6" id="KW-1133">Transmembrane helix</keyword>
<evidence type="ECO:0000256" key="4">
    <source>
        <dbReference type="ARBA" id="ARBA00023180"/>
    </source>
</evidence>
<gene>
    <name evidence="9" type="primary">LOC115602667</name>
</gene>
<dbReference type="InterPro" id="IPR015631">
    <property type="entry name" value="CD2/SLAM_rcpt"/>
</dbReference>
<evidence type="ECO:0000259" key="8">
    <source>
        <dbReference type="PROSITE" id="PS50835"/>
    </source>
</evidence>
<dbReference type="InterPro" id="IPR003599">
    <property type="entry name" value="Ig_sub"/>
</dbReference>
<dbReference type="GeneTree" id="ENSGT01030000234540"/>
<feature type="transmembrane region" description="Helical" evidence="6">
    <location>
        <begin position="247"/>
        <end position="266"/>
    </location>
</feature>
<name>A0A672TZ63_STRHB</name>
<feature type="domain" description="Ig-like" evidence="8">
    <location>
        <begin position="144"/>
        <end position="225"/>
    </location>
</feature>
<keyword evidence="6" id="KW-0812">Transmembrane</keyword>
<dbReference type="InterPro" id="IPR007110">
    <property type="entry name" value="Ig-like_dom"/>
</dbReference>
<dbReference type="GO" id="GO:0016020">
    <property type="term" value="C:membrane"/>
    <property type="evidence" value="ECO:0007669"/>
    <property type="project" value="UniProtKB-SubCell"/>
</dbReference>
<keyword evidence="3 6" id="KW-0472">Membrane</keyword>
<protein>
    <submittedName>
        <fullName evidence="9">SLAM family member 8-like</fullName>
    </submittedName>
</protein>
<dbReference type="PROSITE" id="PS50835">
    <property type="entry name" value="IG_LIKE"/>
    <property type="match status" value="1"/>
</dbReference>
<sequence length="358" mass="38783">MERELARSKARLPSLLLALLGLGPELLFGQARTQPRQVNGVLGGSVLLSPALPPNRTVKEIEWSFSAGTGATIQVAELGPGGFERPDPKDRFKDRLEMFNQTGLRIGALQRGDSGVYGARIKLHPAMVEDQFFNLSIYESVPSPRTRSQLLASTLEWCNVTLQCQGAGKGAVNVTWKRDNIVWERSSERHQLSPDGTTLRLSLPPAATNGTLACTVSNPADRQVVLFDLGAICQAGGGQTSFSKSGYIVLTLILLALSMGGAFWCWRVNSDKTAEPGKWYPPQKLCGGGYGTGGDSQTSPPYPVSRSLQPSPTRRPLRSTPPSLRAPGPSAGAPRKVMTRARVPPGMTRSRVRSRRRR</sequence>
<dbReference type="Proteomes" id="UP000472266">
    <property type="component" value="Unplaced"/>
</dbReference>
<feature type="compositionally biased region" description="Low complexity" evidence="5">
    <location>
        <begin position="305"/>
        <end position="325"/>
    </location>
</feature>
<dbReference type="Ensembl" id="ENSSHBT00005008490.1">
    <property type="protein sequence ID" value="ENSSHBP00005007060.1"/>
    <property type="gene ID" value="ENSSHBG00005006169.1"/>
</dbReference>
<evidence type="ECO:0000313" key="10">
    <source>
        <dbReference type="Proteomes" id="UP000472266"/>
    </source>
</evidence>
<dbReference type="SUPFAM" id="SSF48726">
    <property type="entry name" value="Immunoglobulin"/>
    <property type="match status" value="2"/>
</dbReference>
<evidence type="ECO:0000256" key="1">
    <source>
        <dbReference type="ARBA" id="ARBA00004370"/>
    </source>
</evidence>
<dbReference type="SMART" id="SM00409">
    <property type="entry name" value="IG"/>
    <property type="match status" value="1"/>
</dbReference>